<reference evidence="1" key="1">
    <citation type="submission" date="2021-06" db="EMBL/GenBank/DDBJ databases">
        <authorList>
            <person name="Kallberg Y."/>
            <person name="Tangrot J."/>
            <person name="Rosling A."/>
        </authorList>
    </citation>
    <scope>NUCLEOTIDE SEQUENCE</scope>
    <source>
        <strain evidence="1">FL966</strain>
    </source>
</reference>
<dbReference type="AlphaFoldDB" id="A0A9N8W984"/>
<sequence length="138" mass="15978">TIYSSLVSLNNTDEHYEGENKELNMNFNVELSSFADFILEQDESQKENLNSKISQQIISFISEGDAKHPVPNKQRDTPMFLERFNCKGIITIKILSTLNVIKVKYLHKMLHSRPQYTKTTQEIQHFIQNNINCSASKI</sequence>
<dbReference type="Proteomes" id="UP000789759">
    <property type="component" value="Unassembled WGS sequence"/>
</dbReference>
<dbReference type="EMBL" id="CAJVQA010000448">
    <property type="protein sequence ID" value="CAG8475370.1"/>
    <property type="molecule type" value="Genomic_DNA"/>
</dbReference>
<name>A0A9N8W984_9GLOM</name>
<dbReference type="OrthoDB" id="2439498at2759"/>
<gene>
    <name evidence="1" type="ORF">CPELLU_LOCUS1269</name>
</gene>
<comment type="caution">
    <text evidence="1">The sequence shown here is derived from an EMBL/GenBank/DDBJ whole genome shotgun (WGS) entry which is preliminary data.</text>
</comment>
<feature type="non-terminal residue" evidence="1">
    <location>
        <position position="138"/>
    </location>
</feature>
<evidence type="ECO:0000313" key="1">
    <source>
        <dbReference type="EMBL" id="CAG8475370.1"/>
    </source>
</evidence>
<proteinExistence type="predicted"/>
<organism evidence="1 2">
    <name type="scientific">Cetraspora pellucida</name>
    <dbReference type="NCBI Taxonomy" id="1433469"/>
    <lineage>
        <taxon>Eukaryota</taxon>
        <taxon>Fungi</taxon>
        <taxon>Fungi incertae sedis</taxon>
        <taxon>Mucoromycota</taxon>
        <taxon>Glomeromycotina</taxon>
        <taxon>Glomeromycetes</taxon>
        <taxon>Diversisporales</taxon>
        <taxon>Gigasporaceae</taxon>
        <taxon>Cetraspora</taxon>
    </lineage>
</organism>
<protein>
    <submittedName>
        <fullName evidence="1">9423_t:CDS:1</fullName>
    </submittedName>
</protein>
<accession>A0A9N8W984</accession>
<evidence type="ECO:0000313" key="2">
    <source>
        <dbReference type="Proteomes" id="UP000789759"/>
    </source>
</evidence>
<keyword evidence="2" id="KW-1185">Reference proteome</keyword>